<organism evidence="1 2">
    <name type="scientific">Lactobacillus kitasatonis DSM 16761 = JCM 1039</name>
    <dbReference type="NCBI Taxonomy" id="1423767"/>
    <lineage>
        <taxon>Bacteria</taxon>
        <taxon>Bacillati</taxon>
        <taxon>Bacillota</taxon>
        <taxon>Bacilli</taxon>
        <taxon>Lactobacillales</taxon>
        <taxon>Lactobacillaceae</taxon>
        <taxon>Lactobacillus</taxon>
    </lineage>
</organism>
<dbReference type="AlphaFoldDB" id="A0A0R1VBV5"/>
<dbReference type="Pfam" id="PF06028">
    <property type="entry name" value="DUF915"/>
    <property type="match status" value="1"/>
</dbReference>
<protein>
    <submittedName>
        <fullName evidence="1">Uncharacterized protein</fullName>
    </submittedName>
</protein>
<dbReference type="PATRIC" id="fig|1423767.3.peg.1392"/>
<dbReference type="InterPro" id="IPR010315">
    <property type="entry name" value="DUF915_hydro-like"/>
</dbReference>
<proteinExistence type="predicted"/>
<comment type="caution">
    <text evidence="1">The sequence shown here is derived from an EMBL/GenBank/DDBJ whole genome shotgun (WGS) entry which is preliminary data.</text>
</comment>
<dbReference type="RefSeq" id="WP_269082129.1">
    <property type="nucleotide sequence ID" value="NZ_AZFU01000034.1"/>
</dbReference>
<dbReference type="eggNOG" id="COG4814">
    <property type="taxonomic scope" value="Bacteria"/>
</dbReference>
<gene>
    <name evidence="1" type="ORF">FC59_GL001340</name>
</gene>
<dbReference type="Proteomes" id="UP000051307">
    <property type="component" value="Unassembled WGS sequence"/>
</dbReference>
<dbReference type="Gene3D" id="3.40.50.1820">
    <property type="entry name" value="alpha/beta hydrolase"/>
    <property type="match status" value="1"/>
</dbReference>
<evidence type="ECO:0000313" key="1">
    <source>
        <dbReference type="EMBL" id="KRM02957.1"/>
    </source>
</evidence>
<evidence type="ECO:0000313" key="2">
    <source>
        <dbReference type="Proteomes" id="UP000051307"/>
    </source>
</evidence>
<accession>A0A0R1VBV5</accession>
<dbReference type="InterPro" id="IPR029058">
    <property type="entry name" value="AB_hydrolase_fold"/>
</dbReference>
<sequence length="98" mass="11289">MGNLEFANYIRRYHAQKDFPGVEHWVSMARHYDGIVGINDEPTKTKIDAKTGKPSRMEPEYRALLSLRNIFPRETNVLNIFGNLENGTNMVVSNHIKN</sequence>
<name>A0A0R1VBV5_9LACO</name>
<reference evidence="1 2" key="1">
    <citation type="journal article" date="2015" name="Genome Announc.">
        <title>Expanding the biotechnology potential of lactobacilli through comparative genomics of 213 strains and associated genera.</title>
        <authorList>
            <person name="Sun Z."/>
            <person name="Harris H.M."/>
            <person name="McCann A."/>
            <person name="Guo C."/>
            <person name="Argimon S."/>
            <person name="Zhang W."/>
            <person name="Yang X."/>
            <person name="Jeffery I.B."/>
            <person name="Cooney J.C."/>
            <person name="Kagawa T.F."/>
            <person name="Liu W."/>
            <person name="Song Y."/>
            <person name="Salvetti E."/>
            <person name="Wrobel A."/>
            <person name="Rasinkangas P."/>
            <person name="Parkhill J."/>
            <person name="Rea M.C."/>
            <person name="O'Sullivan O."/>
            <person name="Ritari J."/>
            <person name="Douillard F.P."/>
            <person name="Paul Ross R."/>
            <person name="Yang R."/>
            <person name="Briner A.E."/>
            <person name="Felis G.E."/>
            <person name="de Vos W.M."/>
            <person name="Barrangou R."/>
            <person name="Klaenhammer T.R."/>
            <person name="Caufield P.W."/>
            <person name="Cui Y."/>
            <person name="Zhang H."/>
            <person name="O'Toole P.W."/>
        </authorList>
    </citation>
    <scope>NUCLEOTIDE SEQUENCE [LARGE SCALE GENOMIC DNA]</scope>
    <source>
        <strain evidence="1 2">DSM 16761</strain>
    </source>
</reference>
<dbReference type="EMBL" id="AZFU01000034">
    <property type="protein sequence ID" value="KRM02957.1"/>
    <property type="molecule type" value="Genomic_DNA"/>
</dbReference>